<proteinExistence type="predicted"/>
<comment type="caution">
    <text evidence="1">The sequence shown here is derived from an EMBL/GenBank/DDBJ whole genome shotgun (WGS) entry which is preliminary data.</text>
</comment>
<dbReference type="RefSeq" id="XP_024688726.1">
    <property type="nucleotide sequence ID" value="XM_024837865.1"/>
</dbReference>
<sequence>MPAAVTTVAVTVIVEIGMIGIIGDVDTATVVGENAGALAGRMMTIDRVGRDYVGEVG</sequence>
<evidence type="ECO:0000313" key="2">
    <source>
        <dbReference type="Proteomes" id="UP000234254"/>
    </source>
</evidence>
<dbReference type="Proteomes" id="UP000234254">
    <property type="component" value="Unassembled WGS sequence"/>
</dbReference>
<dbReference type="AlphaFoldDB" id="A0A2I1CR81"/>
<accession>A0A2I1CR81</accession>
<dbReference type="GeneID" id="36545389"/>
<keyword evidence="2" id="KW-1185">Reference proteome</keyword>
<gene>
    <name evidence="1" type="ORF">P168DRAFT_293724</name>
</gene>
<dbReference type="EMBL" id="MSFM01000016">
    <property type="protein sequence ID" value="PKY00132.1"/>
    <property type="molecule type" value="Genomic_DNA"/>
</dbReference>
<reference evidence="1" key="1">
    <citation type="submission" date="2016-12" db="EMBL/GenBank/DDBJ databases">
        <title>The genomes of Aspergillus section Nigri reveals drivers in fungal speciation.</title>
        <authorList>
            <consortium name="DOE Joint Genome Institute"/>
            <person name="Vesth T.C."/>
            <person name="Nybo J."/>
            <person name="Theobald S."/>
            <person name="Brandl J."/>
            <person name="Frisvad J.C."/>
            <person name="Nielsen K.F."/>
            <person name="Lyhne E.K."/>
            <person name="Kogle M.E."/>
            <person name="Kuo A."/>
            <person name="Riley R."/>
            <person name="Clum A."/>
            <person name="Nolan M."/>
            <person name="Lipzen A."/>
            <person name="Salamov A."/>
            <person name="Henrissat B."/>
            <person name="Wiebenga A."/>
            <person name="De vries R.P."/>
            <person name="Grigoriev I.V."/>
            <person name="Mortensen U.H."/>
            <person name="Andersen M.R."/>
            <person name="Baker S.E."/>
        </authorList>
    </citation>
    <scope>NUCLEOTIDE SEQUENCE</scope>
    <source>
        <strain evidence="1">IBT 28561</strain>
    </source>
</reference>
<dbReference type="VEuPathDB" id="FungiDB:P168DRAFT_293724"/>
<name>A0A2I1CR81_ASPC2</name>
<organism evidence="1 2">
    <name type="scientific">Aspergillus campestris (strain IBT 28561)</name>
    <dbReference type="NCBI Taxonomy" id="1392248"/>
    <lineage>
        <taxon>Eukaryota</taxon>
        <taxon>Fungi</taxon>
        <taxon>Dikarya</taxon>
        <taxon>Ascomycota</taxon>
        <taxon>Pezizomycotina</taxon>
        <taxon>Eurotiomycetes</taxon>
        <taxon>Eurotiomycetidae</taxon>
        <taxon>Eurotiales</taxon>
        <taxon>Aspergillaceae</taxon>
        <taxon>Aspergillus</taxon>
        <taxon>Aspergillus subgen. Circumdati</taxon>
    </lineage>
</organism>
<protein>
    <submittedName>
        <fullName evidence="1">Uncharacterized protein</fullName>
    </submittedName>
</protein>
<evidence type="ECO:0000313" key="1">
    <source>
        <dbReference type="EMBL" id="PKY00132.1"/>
    </source>
</evidence>